<dbReference type="PANTHER" id="PTHR23320">
    <property type="entry name" value="MEMBRANE-SPANNING 4-DOMAINS SUBFAMILY A MS4A -RELATED"/>
    <property type="match status" value="1"/>
</dbReference>
<evidence type="ECO:0000256" key="3">
    <source>
        <dbReference type="ARBA" id="ARBA00022692"/>
    </source>
</evidence>
<feature type="transmembrane region" description="Helical" evidence="6">
    <location>
        <begin position="74"/>
        <end position="94"/>
    </location>
</feature>
<sequence>VIFLKFLEVHKSESADTFHKSLDGSTIMISQPVPSANVAVLTSNGINFPQTENTRPTHSNLDNLKKRLKAEVKVIGTIQIMCGVMVLSLGIILASAPFSQHFTWVYSALLKSGYPFIGGLLFIVCGSLSIVTEKMSTEVLVNSSLITNILSALCALVGFFIIVANLAALGPAAEECVLKQQAKPTPFFGYYYPHNGENYRGCYPAKASLAGVLSVMLIGTVLEAGLAVLISVLWWLQAHSDVPGVSVLAASCHRAWGFSGKC</sequence>
<dbReference type="InterPro" id="IPR007237">
    <property type="entry name" value="CD20-like"/>
</dbReference>
<dbReference type="AlphaFoldDB" id="A0A8C9PGM6"/>
<name>A0A8C9PGM6_SPEDA</name>
<evidence type="ECO:0000256" key="2">
    <source>
        <dbReference type="ARBA" id="ARBA00009565"/>
    </source>
</evidence>
<dbReference type="Proteomes" id="UP000694422">
    <property type="component" value="Unplaced"/>
</dbReference>
<dbReference type="GO" id="GO:0005886">
    <property type="term" value="C:plasma membrane"/>
    <property type="evidence" value="ECO:0007669"/>
    <property type="project" value="TreeGrafter"/>
</dbReference>
<evidence type="ECO:0000256" key="4">
    <source>
        <dbReference type="ARBA" id="ARBA00022989"/>
    </source>
</evidence>
<dbReference type="InterPro" id="IPR030417">
    <property type="entry name" value="MS4A"/>
</dbReference>
<keyword evidence="3 6" id="KW-0812">Transmembrane</keyword>
<evidence type="ECO:0000256" key="5">
    <source>
        <dbReference type="ARBA" id="ARBA00023136"/>
    </source>
</evidence>
<dbReference type="Ensembl" id="ENSSDAT00000011843.1">
    <property type="protein sequence ID" value="ENSSDAP00000010432.1"/>
    <property type="gene ID" value="ENSSDAG00000009260.1"/>
</dbReference>
<accession>A0A8C9PGM6</accession>
<keyword evidence="4 6" id="KW-1133">Transmembrane helix</keyword>
<comment type="subcellular location">
    <subcellularLocation>
        <location evidence="1">Membrane</location>
        <topology evidence="1">Multi-pass membrane protein</topology>
    </subcellularLocation>
</comment>
<dbReference type="PANTHER" id="PTHR23320:SF135">
    <property type="entry name" value="MEMBRANE-SPANNING 4-DOMAINS SUBFAMILY A MEMBER 6A"/>
    <property type="match status" value="1"/>
</dbReference>
<evidence type="ECO:0000256" key="6">
    <source>
        <dbReference type="SAM" id="Phobius"/>
    </source>
</evidence>
<feature type="transmembrane region" description="Helical" evidence="6">
    <location>
        <begin position="114"/>
        <end position="133"/>
    </location>
</feature>
<reference evidence="7" key="2">
    <citation type="submission" date="2025-09" db="UniProtKB">
        <authorList>
            <consortium name="Ensembl"/>
        </authorList>
    </citation>
    <scope>IDENTIFICATION</scope>
</reference>
<feature type="transmembrane region" description="Helical" evidence="6">
    <location>
        <begin position="145"/>
        <end position="168"/>
    </location>
</feature>
<keyword evidence="5 6" id="KW-0472">Membrane</keyword>
<organism evidence="7 8">
    <name type="scientific">Spermophilus dauricus</name>
    <name type="common">Daurian ground squirrel</name>
    <dbReference type="NCBI Taxonomy" id="99837"/>
    <lineage>
        <taxon>Eukaryota</taxon>
        <taxon>Metazoa</taxon>
        <taxon>Chordata</taxon>
        <taxon>Craniata</taxon>
        <taxon>Vertebrata</taxon>
        <taxon>Euteleostomi</taxon>
        <taxon>Mammalia</taxon>
        <taxon>Eutheria</taxon>
        <taxon>Euarchontoglires</taxon>
        <taxon>Glires</taxon>
        <taxon>Rodentia</taxon>
        <taxon>Sciuromorpha</taxon>
        <taxon>Sciuridae</taxon>
        <taxon>Xerinae</taxon>
        <taxon>Marmotini</taxon>
        <taxon>Spermophilus</taxon>
    </lineage>
</organism>
<evidence type="ECO:0000256" key="1">
    <source>
        <dbReference type="ARBA" id="ARBA00004141"/>
    </source>
</evidence>
<comment type="similarity">
    <text evidence="2">Belongs to the MS4A family.</text>
</comment>
<evidence type="ECO:0000313" key="7">
    <source>
        <dbReference type="Ensembl" id="ENSSDAP00000010432.1"/>
    </source>
</evidence>
<dbReference type="GO" id="GO:0007166">
    <property type="term" value="P:cell surface receptor signaling pathway"/>
    <property type="evidence" value="ECO:0007669"/>
    <property type="project" value="TreeGrafter"/>
</dbReference>
<keyword evidence="8" id="KW-1185">Reference proteome</keyword>
<dbReference type="Pfam" id="PF04103">
    <property type="entry name" value="CD20"/>
    <property type="match status" value="1"/>
</dbReference>
<dbReference type="GO" id="GO:0005802">
    <property type="term" value="C:trans-Golgi network"/>
    <property type="evidence" value="ECO:0007669"/>
    <property type="project" value="TreeGrafter"/>
</dbReference>
<feature type="transmembrane region" description="Helical" evidence="6">
    <location>
        <begin position="209"/>
        <end position="236"/>
    </location>
</feature>
<reference evidence="7" key="1">
    <citation type="submission" date="2025-08" db="UniProtKB">
        <authorList>
            <consortium name="Ensembl"/>
        </authorList>
    </citation>
    <scope>IDENTIFICATION</scope>
</reference>
<proteinExistence type="inferred from homology"/>
<protein>
    <recommendedName>
        <fullName evidence="9">Membrane spanning 4-domains A6A</fullName>
    </recommendedName>
</protein>
<evidence type="ECO:0000313" key="8">
    <source>
        <dbReference type="Proteomes" id="UP000694422"/>
    </source>
</evidence>
<evidence type="ECO:0008006" key="9">
    <source>
        <dbReference type="Google" id="ProtNLM"/>
    </source>
</evidence>